<reference evidence="2 3" key="1">
    <citation type="submission" date="2024-09" db="EMBL/GenBank/DDBJ databases">
        <title>Rethinking Asexuality: The Enigmatic Case of Functional Sexual Genes in Lepraria (Stereocaulaceae).</title>
        <authorList>
            <person name="Doellman M."/>
            <person name="Sun Y."/>
            <person name="Barcenas-Pena A."/>
            <person name="Lumbsch H.T."/>
            <person name="Grewe F."/>
        </authorList>
    </citation>
    <scope>NUCLEOTIDE SEQUENCE [LARGE SCALE GENOMIC DNA]</scope>
    <source>
        <strain evidence="2 3">Mercado 3170</strain>
    </source>
</reference>
<evidence type="ECO:0000256" key="1">
    <source>
        <dbReference type="SAM" id="MobiDB-lite"/>
    </source>
</evidence>
<evidence type="ECO:0000313" key="2">
    <source>
        <dbReference type="EMBL" id="KAL2040017.1"/>
    </source>
</evidence>
<dbReference type="EMBL" id="JBEFKJ010000023">
    <property type="protein sequence ID" value="KAL2040017.1"/>
    <property type="molecule type" value="Genomic_DNA"/>
</dbReference>
<feature type="compositionally biased region" description="Polar residues" evidence="1">
    <location>
        <begin position="36"/>
        <end position="49"/>
    </location>
</feature>
<evidence type="ECO:0000313" key="3">
    <source>
        <dbReference type="Proteomes" id="UP001590950"/>
    </source>
</evidence>
<proteinExistence type="predicted"/>
<dbReference type="Proteomes" id="UP001590950">
    <property type="component" value="Unassembled WGS sequence"/>
</dbReference>
<accession>A0ABR4A240</accession>
<keyword evidence="3" id="KW-1185">Reference proteome</keyword>
<sequence length="114" mass="12339">MIVDGGSARVRLAFAAIASLFLHFDVLHHGKRDHLPQSSRNNADSSSVLPSLAEISGETTEHERPAATLTAKTQVNKESVVTVTGSTGTEGFLGIPNLTEMVYENRRTYQQMGL</sequence>
<feature type="region of interest" description="Disordered" evidence="1">
    <location>
        <begin position="32"/>
        <end position="66"/>
    </location>
</feature>
<organism evidence="2 3">
    <name type="scientific">Stereocaulon virgatum</name>
    <dbReference type="NCBI Taxonomy" id="373712"/>
    <lineage>
        <taxon>Eukaryota</taxon>
        <taxon>Fungi</taxon>
        <taxon>Dikarya</taxon>
        <taxon>Ascomycota</taxon>
        <taxon>Pezizomycotina</taxon>
        <taxon>Lecanoromycetes</taxon>
        <taxon>OSLEUM clade</taxon>
        <taxon>Lecanoromycetidae</taxon>
        <taxon>Lecanorales</taxon>
        <taxon>Lecanorineae</taxon>
        <taxon>Stereocaulaceae</taxon>
        <taxon>Stereocaulon</taxon>
    </lineage>
</organism>
<comment type="caution">
    <text evidence="2">The sequence shown here is derived from an EMBL/GenBank/DDBJ whole genome shotgun (WGS) entry which is preliminary data.</text>
</comment>
<gene>
    <name evidence="2" type="ORF">N7G274_007420</name>
</gene>
<name>A0ABR4A240_9LECA</name>
<protein>
    <submittedName>
        <fullName evidence="2">Uncharacterized protein</fullName>
    </submittedName>
</protein>